<accession>A0A232F0C0</accession>
<evidence type="ECO:0000313" key="4">
    <source>
        <dbReference type="Proteomes" id="UP000215335"/>
    </source>
</evidence>
<evidence type="ECO:0000313" key="3">
    <source>
        <dbReference type="EMBL" id="OXU24216.1"/>
    </source>
</evidence>
<feature type="coiled-coil region" evidence="1">
    <location>
        <begin position="86"/>
        <end position="147"/>
    </location>
</feature>
<keyword evidence="1" id="KW-0175">Coiled coil</keyword>
<evidence type="ECO:0000256" key="2">
    <source>
        <dbReference type="SAM" id="MobiDB-lite"/>
    </source>
</evidence>
<evidence type="ECO:0000256" key="1">
    <source>
        <dbReference type="SAM" id="Coils"/>
    </source>
</evidence>
<dbReference type="Proteomes" id="UP000215335">
    <property type="component" value="Unassembled WGS sequence"/>
</dbReference>
<comment type="caution">
    <text evidence="3">The sequence shown here is derived from an EMBL/GenBank/DDBJ whole genome shotgun (WGS) entry which is preliminary data.</text>
</comment>
<feature type="compositionally biased region" description="Polar residues" evidence="2">
    <location>
        <begin position="307"/>
        <end position="317"/>
    </location>
</feature>
<protein>
    <submittedName>
        <fullName evidence="3">Uncharacterized protein</fullName>
    </submittedName>
</protein>
<gene>
    <name evidence="3" type="ORF">TSAR_001471</name>
</gene>
<feature type="compositionally biased region" description="Basic and acidic residues" evidence="2">
    <location>
        <begin position="358"/>
        <end position="367"/>
    </location>
</feature>
<dbReference type="EMBL" id="NNAY01001369">
    <property type="protein sequence ID" value="OXU24216.1"/>
    <property type="molecule type" value="Genomic_DNA"/>
</dbReference>
<feature type="region of interest" description="Disordered" evidence="2">
    <location>
        <begin position="392"/>
        <end position="419"/>
    </location>
</feature>
<name>A0A232F0C0_9HYME</name>
<feature type="non-terminal residue" evidence="3">
    <location>
        <position position="1"/>
    </location>
</feature>
<proteinExistence type="predicted"/>
<keyword evidence="4" id="KW-1185">Reference proteome</keyword>
<organism evidence="3 4">
    <name type="scientific">Trichomalopsis sarcophagae</name>
    <dbReference type="NCBI Taxonomy" id="543379"/>
    <lineage>
        <taxon>Eukaryota</taxon>
        <taxon>Metazoa</taxon>
        <taxon>Ecdysozoa</taxon>
        <taxon>Arthropoda</taxon>
        <taxon>Hexapoda</taxon>
        <taxon>Insecta</taxon>
        <taxon>Pterygota</taxon>
        <taxon>Neoptera</taxon>
        <taxon>Endopterygota</taxon>
        <taxon>Hymenoptera</taxon>
        <taxon>Apocrita</taxon>
        <taxon>Proctotrupomorpha</taxon>
        <taxon>Chalcidoidea</taxon>
        <taxon>Pteromalidae</taxon>
        <taxon>Pteromalinae</taxon>
        <taxon>Trichomalopsis</taxon>
    </lineage>
</organism>
<sequence length="608" mass="71886">IVGKTPQDDGILRLPTKHLIQLTKKPPFRPHKFLERQYQLQAQKRHEEHVRQDYYRETARYFEREAAAAQKFNSWSTKSRECYSDRLEKLQRAENLKKRREKLRRLFAEENEKFEKELEEQRLTRRRSNEAITLEELRQKLMEKKAEQSLYYPNACRLRSYAFSPTYAARKLEALDNANNGPDSVRPVSGNSQRHKRFSTSPSIGRALYYDYEEDINNNEDNKSSTPTNRRYAESYRTAKMSEHDKMAEHVPRTNLRFAARSNQQSMCETNLRDDDYPRECHNITHTPQENNGQYLFPSEQEEQRQQNKSNQTNEAQQEYRDDDSSEAQEDRSVEERLDELNMDGRSNASSEYEQSLPEERREEIDEPDHAQVNAAPLHADFTAPTAFVRHTENEKTDDHNAAEDMDRHRRGNMRQKDADVAGDADISVQMYRYLKHNDLKRQIVDLCKREHTFVIKQSFDDALRLREMRNELILLKNKNLYENQDLAIDEETRKAGLEVIAAREKLNEKRTKMRNTGLYSDEAKDLWKQWVHEDEAIAKTETNAMRDLMLQELENEWQNLALSDKNRISQLYDRVMIGSDLQDEQKLAAVIRAANEGQKQYMNYLGQ</sequence>
<feature type="region of interest" description="Disordered" evidence="2">
    <location>
        <begin position="299"/>
        <end position="367"/>
    </location>
</feature>
<feature type="compositionally biased region" description="Basic and acidic residues" evidence="2">
    <location>
        <begin position="329"/>
        <end position="340"/>
    </location>
</feature>
<feature type="region of interest" description="Disordered" evidence="2">
    <location>
        <begin position="178"/>
        <end position="199"/>
    </location>
</feature>
<reference evidence="3 4" key="1">
    <citation type="journal article" date="2017" name="Curr. Biol.">
        <title>The Evolution of Venom by Co-option of Single-Copy Genes.</title>
        <authorList>
            <person name="Martinson E.O."/>
            <person name="Mrinalini"/>
            <person name="Kelkar Y.D."/>
            <person name="Chang C.H."/>
            <person name="Werren J.H."/>
        </authorList>
    </citation>
    <scope>NUCLEOTIDE SEQUENCE [LARGE SCALE GENOMIC DNA]</scope>
    <source>
        <strain evidence="3 4">Alberta</strain>
        <tissue evidence="3">Whole body</tissue>
    </source>
</reference>
<feature type="compositionally biased region" description="Basic and acidic residues" evidence="2">
    <location>
        <begin position="392"/>
        <end position="408"/>
    </location>
</feature>
<dbReference type="AlphaFoldDB" id="A0A232F0C0"/>
<feature type="compositionally biased region" description="Polar residues" evidence="2">
    <location>
        <begin position="345"/>
        <end position="354"/>
    </location>
</feature>
<dbReference type="OrthoDB" id="7675441at2759"/>